<dbReference type="Pfam" id="PF10327">
    <property type="entry name" value="7TM_GPCR_Sri"/>
    <property type="match status" value="1"/>
</dbReference>
<evidence type="ECO:0000256" key="1">
    <source>
        <dbReference type="SAM" id="Phobius"/>
    </source>
</evidence>
<sequence length="325" mass="37836">MDLSTPIWYITFFYVIGIFSFVLNIAVILLVIYKSENIDNYKYFILMFQVSCMLADFHLSLLVQPMYLFRFMTYSCVGIAAPYIWASYLMIISHLILGVQYVLLFLCFARRHQAIAKIKQQHVIPNFLLYSFIAFVLACPVAACICYFHAGVEREKVEEFIDQMYPDYKTELLSLQNYVIYRDYNVYMTFFVIFKMVATFLVFSMIALATLDMKKMLNEVRRSISNQNYNRHKTAINSLLAQFAAVLVLLLPGLALYPIRLYPYETGMWIVNITWCIFQSRSSINSLVLLATTPPYRNFLLRNVLKSRTKPSTVVVSMAPRTVNN</sequence>
<accession>Q9TZE9</accession>
<gene>
    <name evidence="2 4" type="primary">sri-42</name>
    <name evidence="2" type="ORF">CELE_T10D4.9</name>
    <name evidence="4" type="ORF">T10D4.9</name>
</gene>
<evidence type="ECO:0000313" key="4">
    <source>
        <dbReference type="WormBase" id="T10D4.9"/>
    </source>
</evidence>
<feature type="transmembrane region" description="Helical" evidence="1">
    <location>
        <begin position="234"/>
        <end position="257"/>
    </location>
</feature>
<dbReference type="OrthoDB" id="5911768at2759"/>
<dbReference type="Gene3D" id="1.20.1070.10">
    <property type="entry name" value="Rhodopsin 7-helix transmembrane proteins"/>
    <property type="match status" value="1"/>
</dbReference>
<reference evidence="2 3" key="1">
    <citation type="journal article" date="1998" name="Science">
        <title>Genome sequence of the nematode C. elegans: a platform for investigating biology.</title>
        <authorList>
            <consortium name="The C. elegans sequencing consortium"/>
            <person name="Sulson J.E."/>
            <person name="Waterston R."/>
        </authorList>
    </citation>
    <scope>NUCLEOTIDE SEQUENCE [LARGE SCALE GENOMIC DNA]</scope>
    <source>
        <strain evidence="2 3">Bristol N2</strain>
    </source>
</reference>
<dbReference type="PANTHER" id="PTHR45830">
    <property type="entry name" value="SERPENTINE RECEPTOR, CLASS I"/>
    <property type="match status" value="1"/>
</dbReference>
<dbReference type="EMBL" id="BX284602">
    <property type="protein sequence ID" value="CCD73600.1"/>
    <property type="molecule type" value="Genomic_DNA"/>
</dbReference>
<dbReference type="InParanoid" id="Q9TZE9"/>
<keyword evidence="3" id="KW-1185">Reference proteome</keyword>
<keyword evidence="1" id="KW-0472">Membrane</keyword>
<keyword evidence="1" id="KW-1133">Transmembrane helix</keyword>
<protein>
    <submittedName>
        <fullName evidence="2">Serpentine Receptor, class I</fullName>
    </submittedName>
</protein>
<dbReference type="PANTHER" id="PTHR45830:SF13">
    <property type="entry name" value="G PROTEIN-COUPLED RECEPTOR-RELATED"/>
    <property type="match status" value="1"/>
</dbReference>
<dbReference type="KEGG" id="cel:CELE_T10D4.9"/>
<dbReference type="HOGENOM" id="CLU_067919_1_0_1"/>
<dbReference type="STRING" id="6239.T10D4.9.1"/>
<evidence type="ECO:0000313" key="2">
    <source>
        <dbReference type="EMBL" id="CCD73600.1"/>
    </source>
</evidence>
<feature type="transmembrane region" description="Helical" evidence="1">
    <location>
        <begin position="83"/>
        <end position="106"/>
    </location>
</feature>
<dbReference type="PIR" id="T33549">
    <property type="entry name" value="T33549"/>
</dbReference>
<dbReference type="FunCoup" id="Q9TZE9">
    <property type="interactions" value="3"/>
</dbReference>
<dbReference type="AGR" id="WB:WBGene00005554"/>
<dbReference type="Proteomes" id="UP000001940">
    <property type="component" value="Chromosome II"/>
</dbReference>
<dbReference type="UCSC" id="T10D4.9">
    <property type="organism name" value="c. elegans"/>
</dbReference>
<dbReference type="CTD" id="191915"/>
<dbReference type="GeneID" id="191915"/>
<evidence type="ECO:0000313" key="3">
    <source>
        <dbReference type="Proteomes" id="UP000001940"/>
    </source>
</evidence>
<dbReference type="PaxDb" id="6239-T10D4.9"/>
<proteinExistence type="predicted"/>
<dbReference type="SUPFAM" id="SSF81321">
    <property type="entry name" value="Family A G protein-coupled receptor-like"/>
    <property type="match status" value="1"/>
</dbReference>
<feature type="transmembrane region" description="Helical" evidence="1">
    <location>
        <begin position="186"/>
        <end position="213"/>
    </location>
</feature>
<organism evidence="2 3">
    <name type="scientific">Caenorhabditis elegans</name>
    <dbReference type="NCBI Taxonomy" id="6239"/>
    <lineage>
        <taxon>Eukaryota</taxon>
        <taxon>Metazoa</taxon>
        <taxon>Ecdysozoa</taxon>
        <taxon>Nematoda</taxon>
        <taxon>Chromadorea</taxon>
        <taxon>Rhabditida</taxon>
        <taxon>Rhabditina</taxon>
        <taxon>Rhabditomorpha</taxon>
        <taxon>Rhabditoidea</taxon>
        <taxon>Rhabditidae</taxon>
        <taxon>Peloderinae</taxon>
        <taxon>Caenorhabditis</taxon>
    </lineage>
</organism>
<dbReference type="WormBase" id="T10D4.9">
    <property type="protein sequence ID" value="CE20049"/>
    <property type="gene ID" value="WBGene00005554"/>
    <property type="gene designation" value="sri-42"/>
</dbReference>
<keyword evidence="1" id="KW-0812">Transmembrane</keyword>
<dbReference type="RefSeq" id="NP_494457.1">
    <property type="nucleotide sequence ID" value="NM_062056.1"/>
</dbReference>
<feature type="transmembrane region" description="Helical" evidence="1">
    <location>
        <begin position="43"/>
        <end position="63"/>
    </location>
</feature>
<keyword evidence="2" id="KW-0675">Receptor</keyword>
<feature type="transmembrane region" description="Helical" evidence="1">
    <location>
        <begin position="127"/>
        <end position="150"/>
    </location>
</feature>
<feature type="transmembrane region" description="Helical" evidence="1">
    <location>
        <begin position="6"/>
        <end position="31"/>
    </location>
</feature>
<dbReference type="PhylomeDB" id="Q9TZE9"/>
<dbReference type="InterPro" id="IPR019429">
    <property type="entry name" value="7TM_GPCR_serpentine_rcpt_Sri"/>
</dbReference>
<dbReference type="AlphaFoldDB" id="Q9TZE9"/>
<name>Q9TZE9_CAEEL</name>